<dbReference type="EMBL" id="CABR01000048">
    <property type="protein sequence ID" value="CBI09717.1"/>
    <property type="molecule type" value="Genomic_DNA"/>
</dbReference>
<gene>
    <name evidence="1" type="ORF">CARN7_0459</name>
</gene>
<accession>E6QR46</accession>
<name>E6QR46_9ZZZZ</name>
<evidence type="ECO:0000313" key="1">
    <source>
        <dbReference type="EMBL" id="CBI09717.1"/>
    </source>
</evidence>
<sequence>MPNFLALYIVIIGNQEQIIRVATMIRTDTG</sequence>
<organism evidence="1">
    <name type="scientific">mine drainage metagenome</name>
    <dbReference type="NCBI Taxonomy" id="410659"/>
    <lineage>
        <taxon>unclassified sequences</taxon>
        <taxon>metagenomes</taxon>
        <taxon>ecological metagenomes</taxon>
    </lineage>
</organism>
<proteinExistence type="predicted"/>
<reference evidence="1" key="1">
    <citation type="submission" date="2009-10" db="EMBL/GenBank/DDBJ databases">
        <title>Diversity of trophic interactions inside an arsenic-rich microbial ecosystem.</title>
        <authorList>
            <person name="Bertin P.N."/>
            <person name="Heinrich-Salmeron A."/>
            <person name="Pelletier E."/>
            <person name="Goulhen-Chollet F."/>
            <person name="Arsene-Ploetze F."/>
            <person name="Gallien S."/>
            <person name="Calteau A."/>
            <person name="Vallenet D."/>
            <person name="Casiot C."/>
            <person name="Chane-Woon-Ming B."/>
            <person name="Giloteaux L."/>
            <person name="Barakat M."/>
            <person name="Bonnefoy V."/>
            <person name="Bruneel O."/>
            <person name="Chandler M."/>
            <person name="Cleiss J."/>
            <person name="Duran R."/>
            <person name="Elbaz-Poulichet F."/>
            <person name="Fonknechten N."/>
            <person name="Lauga B."/>
            <person name="Mornico D."/>
            <person name="Ortet P."/>
            <person name="Schaeffer C."/>
            <person name="Siguier P."/>
            <person name="Alexander Thil Smith A."/>
            <person name="Van Dorsselaer A."/>
            <person name="Weissenbach J."/>
            <person name="Medigue C."/>
            <person name="Le Paslier D."/>
        </authorList>
    </citation>
    <scope>NUCLEOTIDE SEQUENCE</scope>
</reference>
<dbReference type="AlphaFoldDB" id="E6QR46"/>
<comment type="caution">
    <text evidence="1">The sequence shown here is derived from an EMBL/GenBank/DDBJ whole genome shotgun (WGS) entry which is preliminary data.</text>
</comment>
<protein>
    <submittedName>
        <fullName evidence="1">Uncharacterized protein</fullName>
    </submittedName>
</protein>